<sequence length="91" mass="10624">MTNSFQLTHPLSKPTTIPLLNNRLHTFIESSNRIRIPYQQPSCPKINLNESWLERACDMTNPFSLDMWTHLSRLMGYQVISLRLTCNVGKY</sequence>
<evidence type="ECO:0000313" key="1">
    <source>
        <dbReference type="EMBL" id="GFQ77283.1"/>
    </source>
</evidence>
<organism evidence="1 2">
    <name type="scientific">Trichonephila clavata</name>
    <name type="common">Joro spider</name>
    <name type="synonym">Nephila clavata</name>
    <dbReference type="NCBI Taxonomy" id="2740835"/>
    <lineage>
        <taxon>Eukaryota</taxon>
        <taxon>Metazoa</taxon>
        <taxon>Ecdysozoa</taxon>
        <taxon>Arthropoda</taxon>
        <taxon>Chelicerata</taxon>
        <taxon>Arachnida</taxon>
        <taxon>Araneae</taxon>
        <taxon>Araneomorphae</taxon>
        <taxon>Entelegynae</taxon>
        <taxon>Araneoidea</taxon>
        <taxon>Nephilidae</taxon>
        <taxon>Trichonephila</taxon>
    </lineage>
</organism>
<accession>A0A8X6KNK4</accession>
<dbReference type="Proteomes" id="UP000887116">
    <property type="component" value="Unassembled WGS sequence"/>
</dbReference>
<reference evidence="1" key="1">
    <citation type="submission" date="2020-07" db="EMBL/GenBank/DDBJ databases">
        <title>Multicomponent nature underlies the extraordinary mechanical properties of spider dragline silk.</title>
        <authorList>
            <person name="Kono N."/>
            <person name="Nakamura H."/>
            <person name="Mori M."/>
            <person name="Yoshida Y."/>
            <person name="Ohtoshi R."/>
            <person name="Malay A.D."/>
            <person name="Moran D.A.P."/>
            <person name="Tomita M."/>
            <person name="Numata K."/>
            <person name="Arakawa K."/>
        </authorList>
    </citation>
    <scope>NUCLEOTIDE SEQUENCE</scope>
</reference>
<name>A0A8X6KNK4_TRICU</name>
<dbReference type="AlphaFoldDB" id="A0A8X6KNK4"/>
<gene>
    <name evidence="1" type="ORF">TNCT_688521</name>
</gene>
<comment type="caution">
    <text evidence="1">The sequence shown here is derived from an EMBL/GenBank/DDBJ whole genome shotgun (WGS) entry which is preliminary data.</text>
</comment>
<proteinExistence type="predicted"/>
<dbReference type="EMBL" id="BMAO01011861">
    <property type="protein sequence ID" value="GFQ77283.1"/>
    <property type="molecule type" value="Genomic_DNA"/>
</dbReference>
<keyword evidence="2" id="KW-1185">Reference proteome</keyword>
<evidence type="ECO:0000313" key="2">
    <source>
        <dbReference type="Proteomes" id="UP000887116"/>
    </source>
</evidence>
<protein>
    <submittedName>
        <fullName evidence="1">Uncharacterized protein</fullName>
    </submittedName>
</protein>